<dbReference type="Pfam" id="PF13177">
    <property type="entry name" value="DNA_pol3_delta2"/>
    <property type="match status" value="2"/>
</dbReference>
<protein>
    <recommendedName>
        <fullName evidence="3">DNA polymerase III, gamma/tau subunit</fullName>
    </recommendedName>
</protein>
<keyword evidence="2" id="KW-1185">Reference proteome</keyword>
<dbReference type="RefSeq" id="WP_014454688.1">
    <property type="nucleotide sequence ID" value="NC_017098.1"/>
</dbReference>
<dbReference type="InterPro" id="IPR027417">
    <property type="entry name" value="P-loop_NTPase"/>
</dbReference>
<dbReference type="eggNOG" id="COG0470">
    <property type="taxonomic scope" value="Bacteria"/>
</dbReference>
<dbReference type="EMBL" id="CP003282">
    <property type="protein sequence ID" value="AFG36691.1"/>
    <property type="molecule type" value="Genomic_DNA"/>
</dbReference>
<dbReference type="KEGG" id="sfc:Spiaf_0590"/>
<dbReference type="GO" id="GO:0006261">
    <property type="term" value="P:DNA-templated DNA replication"/>
    <property type="evidence" value="ECO:0007669"/>
    <property type="project" value="TreeGrafter"/>
</dbReference>
<evidence type="ECO:0000313" key="1">
    <source>
        <dbReference type="EMBL" id="AFG36691.1"/>
    </source>
</evidence>
<gene>
    <name evidence="1" type="ordered locus">Spiaf_0590</name>
</gene>
<dbReference type="InterPro" id="IPR050238">
    <property type="entry name" value="DNA_Rep/Repair_Clamp_Loader"/>
</dbReference>
<dbReference type="Proteomes" id="UP000007383">
    <property type="component" value="Chromosome"/>
</dbReference>
<name>H9UGP8_SPIAZ</name>
<proteinExistence type="predicted"/>
<dbReference type="HOGENOM" id="CLU_052177_0_0_12"/>
<dbReference type="PATRIC" id="fig|889378.3.peg.599"/>
<dbReference type="PANTHER" id="PTHR11669">
    <property type="entry name" value="REPLICATION FACTOR C / DNA POLYMERASE III GAMMA-TAU SUBUNIT"/>
    <property type="match status" value="1"/>
</dbReference>
<evidence type="ECO:0000313" key="2">
    <source>
        <dbReference type="Proteomes" id="UP000007383"/>
    </source>
</evidence>
<sequence>MFENSIGNAATTAHLQSLLQQHALPQAVLLSGERYSGKLTLALETARALMCSNPAAPWGCTCQSCEQHRRLSHPQLLLMGNRSFTEELSAAHAALQREPGVGTRYLFGRAVQKLMNRFNPVLWEGEERRLSAAASHIEAVLELVESIFPATLSAAKQTKTADPDKLVRTADTIYQKSLAVLDKVPKDLLTADAIRRMNFWVHISFQNSAKVIILEHVENLNDSQRNLLLKILEEPPQGVYFLLTTSKRSAIMPTILSRVRTVQLERRSAADEKLVLSRVFRVAENEIPADRPLLEFFRRTTCKSPGQMKAAATRWAQHLIGIDAQPQGIPEEDLPGIADTSGAAQREAGVMLLRLIVESLQERFRQDVDGADLSPEQIIRFRQVLKDIDQAVHAVQELNMNAAQVLEGLWFRQNSFV</sequence>
<organism evidence="1 2">
    <name type="scientific">Spirochaeta africana (strain ATCC 700263 / DSM 8902 / Z-7692)</name>
    <dbReference type="NCBI Taxonomy" id="889378"/>
    <lineage>
        <taxon>Bacteria</taxon>
        <taxon>Pseudomonadati</taxon>
        <taxon>Spirochaetota</taxon>
        <taxon>Spirochaetia</taxon>
        <taxon>Spirochaetales</taxon>
        <taxon>Spirochaetaceae</taxon>
        <taxon>Spirochaeta</taxon>
    </lineage>
</organism>
<reference evidence="2" key="1">
    <citation type="journal article" date="2013" name="Stand. Genomic Sci.">
        <title>Complete genome sequence of the halophilic bacterium Spirochaeta africana type strain (Z-7692(T)) from the alkaline Lake Magadi in the East African Rift.</title>
        <authorList>
            <person name="Liolos K."/>
            <person name="Abt B."/>
            <person name="Scheuner C."/>
            <person name="Teshima H."/>
            <person name="Held B."/>
            <person name="Lapidus A."/>
            <person name="Nolan M."/>
            <person name="Lucas S."/>
            <person name="Deshpande S."/>
            <person name="Cheng J.F."/>
            <person name="Tapia R."/>
            <person name="Goodwin L.A."/>
            <person name="Pitluck S."/>
            <person name="Pagani I."/>
            <person name="Ivanova N."/>
            <person name="Mavromatis K."/>
            <person name="Mikhailova N."/>
            <person name="Huntemann M."/>
            <person name="Pati A."/>
            <person name="Chen A."/>
            <person name="Palaniappan K."/>
            <person name="Land M."/>
            <person name="Rohde M."/>
            <person name="Tindall B.J."/>
            <person name="Detter J.C."/>
            <person name="Goker M."/>
            <person name="Bristow J."/>
            <person name="Eisen J.A."/>
            <person name="Markowitz V."/>
            <person name="Hugenholtz P."/>
            <person name="Woyke T."/>
            <person name="Klenk H.P."/>
            <person name="Kyrpides N.C."/>
        </authorList>
    </citation>
    <scope>NUCLEOTIDE SEQUENCE</scope>
    <source>
        <strain evidence="2">ATCC 700263 / DSM 8902 / Z-7692</strain>
    </source>
</reference>
<dbReference type="STRING" id="889378.Spiaf_0590"/>
<dbReference type="OrthoDB" id="350329at2"/>
<dbReference type="SUPFAM" id="SSF52540">
    <property type="entry name" value="P-loop containing nucleoside triphosphate hydrolases"/>
    <property type="match status" value="1"/>
</dbReference>
<evidence type="ECO:0008006" key="3">
    <source>
        <dbReference type="Google" id="ProtNLM"/>
    </source>
</evidence>
<dbReference type="Gene3D" id="3.40.50.300">
    <property type="entry name" value="P-loop containing nucleotide triphosphate hydrolases"/>
    <property type="match status" value="1"/>
</dbReference>
<dbReference type="PANTHER" id="PTHR11669:SF8">
    <property type="entry name" value="DNA POLYMERASE III SUBUNIT DELTA"/>
    <property type="match status" value="1"/>
</dbReference>
<accession>H9UGP8</accession>
<dbReference type="AlphaFoldDB" id="H9UGP8"/>